<evidence type="ECO:0000256" key="1">
    <source>
        <dbReference type="SAM" id="MobiDB-lite"/>
    </source>
</evidence>
<dbReference type="Pfam" id="PF14344">
    <property type="entry name" value="DUF4397"/>
    <property type="match status" value="1"/>
</dbReference>
<keyword evidence="5" id="KW-1185">Reference proteome</keyword>
<organism evidence="4 5">
    <name type="scientific">Luteipulveratus flavus</name>
    <dbReference type="NCBI Taxonomy" id="3031728"/>
    <lineage>
        <taxon>Bacteria</taxon>
        <taxon>Bacillati</taxon>
        <taxon>Actinomycetota</taxon>
        <taxon>Actinomycetes</taxon>
        <taxon>Micrococcales</taxon>
        <taxon>Dermacoccaceae</taxon>
        <taxon>Luteipulveratus</taxon>
    </lineage>
</organism>
<dbReference type="EMBL" id="JAROAV010000023">
    <property type="protein sequence ID" value="MDF8263911.1"/>
    <property type="molecule type" value="Genomic_DNA"/>
</dbReference>
<keyword evidence="2" id="KW-0472">Membrane</keyword>
<keyword evidence="2" id="KW-1133">Transmembrane helix</keyword>
<evidence type="ECO:0000313" key="4">
    <source>
        <dbReference type="EMBL" id="MDF8263911.1"/>
    </source>
</evidence>
<evidence type="ECO:0000259" key="3">
    <source>
        <dbReference type="Pfam" id="PF14344"/>
    </source>
</evidence>
<gene>
    <name evidence="4" type="ORF">P4R38_06625</name>
</gene>
<evidence type="ECO:0000313" key="5">
    <source>
        <dbReference type="Proteomes" id="UP001528912"/>
    </source>
</evidence>
<protein>
    <submittedName>
        <fullName evidence="4">DUF4397 domain-containing protein</fullName>
    </submittedName>
</protein>
<accession>A0ABT6C4N5</accession>
<keyword evidence="2" id="KW-0812">Transmembrane</keyword>
<reference evidence="4 5" key="1">
    <citation type="submission" date="2023-03" db="EMBL/GenBank/DDBJ databases">
        <title>YIM 133296 draft genome.</title>
        <authorList>
            <person name="Xiong L."/>
        </authorList>
    </citation>
    <scope>NUCLEOTIDE SEQUENCE [LARGE SCALE GENOMIC DNA]</scope>
    <source>
        <strain evidence="4 5">YIM 133296</strain>
    </source>
</reference>
<name>A0ABT6C4N5_9MICO</name>
<dbReference type="RefSeq" id="WP_277191535.1">
    <property type="nucleotide sequence ID" value="NZ_JAROAV010000023.1"/>
</dbReference>
<dbReference type="InterPro" id="IPR025510">
    <property type="entry name" value="DUF4397"/>
</dbReference>
<comment type="caution">
    <text evidence="4">The sequence shown here is derived from an EMBL/GenBank/DDBJ whole genome shotgun (WGS) entry which is preliminary data.</text>
</comment>
<evidence type="ECO:0000256" key="2">
    <source>
        <dbReference type="SAM" id="Phobius"/>
    </source>
</evidence>
<feature type="region of interest" description="Disordered" evidence="1">
    <location>
        <begin position="227"/>
        <end position="252"/>
    </location>
</feature>
<feature type="domain" description="DUF4397" evidence="3">
    <location>
        <begin position="37"/>
        <end position="147"/>
    </location>
</feature>
<dbReference type="Proteomes" id="UP001528912">
    <property type="component" value="Unassembled WGS sequence"/>
</dbReference>
<feature type="transmembrane region" description="Helical" evidence="2">
    <location>
        <begin position="261"/>
        <end position="277"/>
    </location>
</feature>
<proteinExistence type="predicted"/>
<sequence length="284" mass="28113">MVTARGRFLLAAVVGTGVIGGPLLIVGPADAAAPAGTVYLVQGVAGTSASMTVDGQVVAKDAAAKSIVGPLRLAPGEHTLGVTVPGTAAPITARIQVPRTGSLDAIVHRQVDPKAAPVVTTYANDVSAVAGGSSRLVVAHTAAVGPADVRVKGKVLFSNIANGEALTLTVPAGTYPVDIVPVATTGPAVLGPVDLKVSAGKLTRVFAIGVAATGSMDAVVQEIPVPTRGSGKAPSHVNAGTGGQAQGLIDASRDNGRTPQIAWYAGVLAVGGAAFAVRRRRASR</sequence>